<sequence>MPNMSTTTAITTIAPIVRHTHKAPAMFCAPGNPQDPKTSFGGFGDNIDSVVPWPAGSRLRVAMESNERIPSWVIDTIKSTLAEWTKDLGEILAVQWSSESNFSEIRISFRTDMPNWSCVGPRAYLYAQSKPTMNFNFGGSKDSKAVYSHAYVRRLASHLFGHALGLPHALLSEEPFQCKPGELEKLCGSYYAQMLGSARGCGLLRDAQSIMRYDLPGALGIDGTDFLQGGHVIDTEALALVRSLYPPVLESCCFTCNVGQLDGFQQGWDGRASGTRFFNTAQTANVVTGICMIHMGLTGNFLLLSEATNVQRGSGYTVGIRTWGNTHLINATCNVLSFDEADQRVKTGRVHWMHLPGGNERSYRENFSRPFNKTPNVVVFISGFDTIKGKYIRVEVTASGIDKNGFTLNMRTWNDTIVYGIVASWIAHEPDDWTIRSGTLDHPFDPNLTRVGRCTKQYSSPLRRRPRKLFYAFSRIDVQPNSEIRLILDATCDEAKVDGVFSTWMEESKFYLCSGSYVAIL</sequence>
<dbReference type="OrthoDB" id="291007at2759"/>
<dbReference type="Gene3D" id="3.40.390.10">
    <property type="entry name" value="Collagenase (Catalytic Domain)"/>
    <property type="match status" value="1"/>
</dbReference>
<dbReference type="GO" id="GO:0030246">
    <property type="term" value="F:carbohydrate binding"/>
    <property type="evidence" value="ECO:0007669"/>
    <property type="project" value="InterPro"/>
</dbReference>
<dbReference type="Pfam" id="PF09458">
    <property type="entry name" value="H_lectin"/>
    <property type="match status" value="1"/>
</dbReference>
<dbReference type="SUPFAM" id="SSF55486">
    <property type="entry name" value="Metalloproteases ('zincins'), catalytic domain"/>
    <property type="match status" value="1"/>
</dbReference>
<dbReference type="GO" id="GO:0007155">
    <property type="term" value="P:cell adhesion"/>
    <property type="evidence" value="ECO:0007669"/>
    <property type="project" value="InterPro"/>
</dbReference>
<name>A0A9P9FHD3_9HYPO</name>
<dbReference type="Proteomes" id="UP000738349">
    <property type="component" value="Unassembled WGS sequence"/>
</dbReference>
<proteinExistence type="predicted"/>
<dbReference type="EMBL" id="JAGMUV010000004">
    <property type="protein sequence ID" value="KAH7161674.1"/>
    <property type="molecule type" value="Genomic_DNA"/>
</dbReference>
<dbReference type="InterPro" id="IPR019019">
    <property type="entry name" value="H-type_lectin_domain"/>
</dbReference>
<dbReference type="GO" id="GO:0008237">
    <property type="term" value="F:metallopeptidase activity"/>
    <property type="evidence" value="ECO:0007669"/>
    <property type="project" value="InterPro"/>
</dbReference>
<dbReference type="InterPro" id="IPR024079">
    <property type="entry name" value="MetalloPept_cat_dom_sf"/>
</dbReference>
<dbReference type="AlphaFoldDB" id="A0A9P9FHD3"/>
<evidence type="ECO:0000313" key="2">
    <source>
        <dbReference type="EMBL" id="KAH7161674.1"/>
    </source>
</evidence>
<reference evidence="2" key="1">
    <citation type="journal article" date="2021" name="Nat. Commun.">
        <title>Genetic determinants of endophytism in the Arabidopsis root mycobiome.</title>
        <authorList>
            <person name="Mesny F."/>
            <person name="Miyauchi S."/>
            <person name="Thiergart T."/>
            <person name="Pickel B."/>
            <person name="Atanasova L."/>
            <person name="Karlsson M."/>
            <person name="Huettel B."/>
            <person name="Barry K.W."/>
            <person name="Haridas S."/>
            <person name="Chen C."/>
            <person name="Bauer D."/>
            <person name="Andreopoulos W."/>
            <person name="Pangilinan J."/>
            <person name="LaButti K."/>
            <person name="Riley R."/>
            <person name="Lipzen A."/>
            <person name="Clum A."/>
            <person name="Drula E."/>
            <person name="Henrissat B."/>
            <person name="Kohler A."/>
            <person name="Grigoriev I.V."/>
            <person name="Martin F.M."/>
            <person name="Hacquard S."/>
        </authorList>
    </citation>
    <scope>NUCLEOTIDE SEQUENCE</scope>
    <source>
        <strain evidence="2">MPI-CAGE-AT-0147</strain>
    </source>
</reference>
<organism evidence="2 3">
    <name type="scientific">Dactylonectria macrodidyma</name>
    <dbReference type="NCBI Taxonomy" id="307937"/>
    <lineage>
        <taxon>Eukaryota</taxon>
        <taxon>Fungi</taxon>
        <taxon>Dikarya</taxon>
        <taxon>Ascomycota</taxon>
        <taxon>Pezizomycotina</taxon>
        <taxon>Sordariomycetes</taxon>
        <taxon>Hypocreomycetidae</taxon>
        <taxon>Hypocreales</taxon>
        <taxon>Nectriaceae</taxon>
        <taxon>Dactylonectria</taxon>
    </lineage>
</organism>
<comment type="caution">
    <text evidence="2">The sequence shown here is derived from an EMBL/GenBank/DDBJ whole genome shotgun (WGS) entry which is preliminary data.</text>
</comment>
<accession>A0A9P9FHD3</accession>
<evidence type="ECO:0000313" key="3">
    <source>
        <dbReference type="Proteomes" id="UP000738349"/>
    </source>
</evidence>
<dbReference type="Gene3D" id="2.60.40.2080">
    <property type="match status" value="2"/>
</dbReference>
<feature type="domain" description="H-type lectin" evidence="1">
    <location>
        <begin position="365"/>
        <end position="428"/>
    </location>
</feature>
<keyword evidence="3" id="KW-1185">Reference proteome</keyword>
<dbReference type="SUPFAM" id="SSF141086">
    <property type="entry name" value="Agglutinin HPA-like"/>
    <property type="match status" value="1"/>
</dbReference>
<protein>
    <recommendedName>
        <fullName evidence="1">H-type lectin domain-containing protein</fullName>
    </recommendedName>
</protein>
<dbReference type="InterPro" id="IPR037221">
    <property type="entry name" value="H-type_lectin_dom_sf"/>
</dbReference>
<gene>
    <name evidence="2" type="ORF">EDB81DRAFT_351723</name>
</gene>
<evidence type="ECO:0000259" key="1">
    <source>
        <dbReference type="Pfam" id="PF09458"/>
    </source>
</evidence>